<feature type="region of interest" description="Disordered" evidence="1">
    <location>
        <begin position="1"/>
        <end position="21"/>
    </location>
</feature>
<keyword evidence="3" id="KW-1185">Reference proteome</keyword>
<protein>
    <submittedName>
        <fullName evidence="2">Type III effector protein</fullName>
    </submittedName>
</protein>
<evidence type="ECO:0000313" key="3">
    <source>
        <dbReference type="Proteomes" id="UP001550044"/>
    </source>
</evidence>
<sequence>RRRPTPPNRRMLTRSATTCAAQPAAPHLGQLAALTDLPVQAHPPLARLVEALADNEAVNLLDPLADTHTHLKANHPELAARIDTITHDADRLRRTGGC</sequence>
<gene>
    <name evidence="2" type="ORF">ABZV61_39460</name>
</gene>
<organism evidence="2 3">
    <name type="scientific">Streptomyces sp. 900116325</name>
    <dbReference type="NCBI Taxonomy" id="3154295"/>
    <lineage>
        <taxon>Bacteria</taxon>
        <taxon>Bacillati</taxon>
        <taxon>Actinomycetota</taxon>
        <taxon>Actinomycetes</taxon>
        <taxon>Kitasatosporales</taxon>
        <taxon>Streptomycetaceae</taxon>
        <taxon>Streptomyces</taxon>
    </lineage>
</organism>
<evidence type="ECO:0000313" key="2">
    <source>
        <dbReference type="EMBL" id="MET8438676.1"/>
    </source>
</evidence>
<name>A0ABV2UMH7_9ACTN</name>
<accession>A0ABV2UMH7</accession>
<proteinExistence type="predicted"/>
<dbReference type="EMBL" id="JBEXIP010000067">
    <property type="protein sequence ID" value="MET8438676.1"/>
    <property type="molecule type" value="Genomic_DNA"/>
</dbReference>
<dbReference type="Proteomes" id="UP001550044">
    <property type="component" value="Unassembled WGS sequence"/>
</dbReference>
<comment type="caution">
    <text evidence="2">The sequence shown here is derived from an EMBL/GenBank/DDBJ whole genome shotgun (WGS) entry which is preliminary data.</text>
</comment>
<reference evidence="2 3" key="1">
    <citation type="submission" date="2024-06" db="EMBL/GenBank/DDBJ databases">
        <title>The Natural Products Discovery Center: Release of the First 8490 Sequenced Strains for Exploring Actinobacteria Biosynthetic Diversity.</title>
        <authorList>
            <person name="Kalkreuter E."/>
            <person name="Kautsar S.A."/>
            <person name="Yang D."/>
            <person name="Bader C.D."/>
            <person name="Teijaro C.N."/>
            <person name="Fluegel L."/>
            <person name="Davis C.M."/>
            <person name="Simpson J.R."/>
            <person name="Lauterbach L."/>
            <person name="Steele A.D."/>
            <person name="Gui C."/>
            <person name="Meng S."/>
            <person name="Li G."/>
            <person name="Viehrig K."/>
            <person name="Ye F."/>
            <person name="Su P."/>
            <person name="Kiefer A.F."/>
            <person name="Nichols A."/>
            <person name="Cepeda A.J."/>
            <person name="Yan W."/>
            <person name="Fan B."/>
            <person name="Jiang Y."/>
            <person name="Adhikari A."/>
            <person name="Zheng C.-J."/>
            <person name="Schuster L."/>
            <person name="Cowan T.M."/>
            <person name="Smanski M.J."/>
            <person name="Chevrette M.G."/>
            <person name="De Carvalho L.P.S."/>
            <person name="Shen B."/>
        </authorList>
    </citation>
    <scope>NUCLEOTIDE SEQUENCE [LARGE SCALE GENOMIC DNA]</scope>
    <source>
        <strain evidence="2 3">NPDC005137</strain>
    </source>
</reference>
<feature type="non-terminal residue" evidence="2">
    <location>
        <position position="1"/>
    </location>
</feature>
<evidence type="ECO:0000256" key="1">
    <source>
        <dbReference type="SAM" id="MobiDB-lite"/>
    </source>
</evidence>